<feature type="domain" description="VWFA" evidence="2">
    <location>
        <begin position="33"/>
        <end position="207"/>
    </location>
</feature>
<dbReference type="Proteomes" id="UP000005408">
    <property type="component" value="Unassembled WGS sequence"/>
</dbReference>
<dbReference type="OrthoDB" id="6151513at2759"/>
<feature type="signal peptide" evidence="1">
    <location>
        <begin position="1"/>
        <end position="21"/>
    </location>
</feature>
<keyword evidence="4" id="KW-1185">Reference proteome</keyword>
<dbReference type="CDD" id="cd01450">
    <property type="entry name" value="vWFA_subfamily_ECM"/>
    <property type="match status" value="1"/>
</dbReference>
<dbReference type="PANTHER" id="PTHR24020">
    <property type="entry name" value="COLLAGEN ALPHA"/>
    <property type="match status" value="1"/>
</dbReference>
<dbReference type="PRINTS" id="PR00453">
    <property type="entry name" value="VWFADOMAIN"/>
</dbReference>
<dbReference type="PROSITE" id="PS50234">
    <property type="entry name" value="VWFA"/>
    <property type="match status" value="1"/>
</dbReference>
<evidence type="ECO:0000313" key="3">
    <source>
        <dbReference type="EnsemblMetazoa" id="G26354.1:cds"/>
    </source>
</evidence>
<dbReference type="Pfam" id="PF00092">
    <property type="entry name" value="VWA"/>
    <property type="match status" value="1"/>
</dbReference>
<keyword evidence="1" id="KW-0732">Signal</keyword>
<evidence type="ECO:0000256" key="1">
    <source>
        <dbReference type="SAM" id="SignalP"/>
    </source>
</evidence>
<name>A0A8W8L829_MAGGI</name>
<dbReference type="InterPro" id="IPR002035">
    <property type="entry name" value="VWF_A"/>
</dbReference>
<proteinExistence type="predicted"/>
<feature type="chain" id="PRO_5036458817" description="VWFA domain-containing protein" evidence="1">
    <location>
        <begin position="22"/>
        <end position="303"/>
    </location>
</feature>
<dbReference type="SUPFAM" id="SSF53300">
    <property type="entry name" value="vWA-like"/>
    <property type="match status" value="1"/>
</dbReference>
<dbReference type="Gene3D" id="3.40.50.410">
    <property type="entry name" value="von Willebrand factor, type A domain"/>
    <property type="match status" value="1"/>
</dbReference>
<dbReference type="EnsemblMetazoa" id="G26354.1">
    <property type="protein sequence ID" value="G26354.1:cds"/>
    <property type="gene ID" value="G26354"/>
</dbReference>
<dbReference type="InterPro" id="IPR036465">
    <property type="entry name" value="vWFA_dom_sf"/>
</dbReference>
<evidence type="ECO:0000313" key="4">
    <source>
        <dbReference type="Proteomes" id="UP000005408"/>
    </source>
</evidence>
<dbReference type="OMA" id="KIWITIT"/>
<dbReference type="InterPro" id="IPR050525">
    <property type="entry name" value="ECM_Assembly_Org"/>
</dbReference>
<sequence length="303" mass="33501">MFIFGPNFFLSLTPLFLWVEGSQNLTSECRPLDVVFLIDGSGSETNDSFRDQLEFMEEIVQTSGLYNKDTHFGAVSFSSKARLEFNLNQYSSSVDTILAIKKITQSGQFTRLENGFDFVTNISFTKDGGDRPDVDNVLIVMTDGIFHPENASEPAEILLGNGVKIVLILFTTNMTDRLTNNAQSITDLKNAYTRDTFEPLELFCPNTSTPTANATVVVPPPSTGVPLISTTIPFTTNPACRDRISRCASYGAEICTLYRSWAEKQCPCFCKFDQGSTSVKTDHGSVTQPTNTKIWITITNKLG</sequence>
<accession>A0A8W8L829</accession>
<dbReference type="SMART" id="SM00327">
    <property type="entry name" value="VWA"/>
    <property type="match status" value="1"/>
</dbReference>
<evidence type="ECO:0000259" key="2">
    <source>
        <dbReference type="PROSITE" id="PS50234"/>
    </source>
</evidence>
<organism evidence="3 4">
    <name type="scientific">Magallana gigas</name>
    <name type="common">Pacific oyster</name>
    <name type="synonym">Crassostrea gigas</name>
    <dbReference type="NCBI Taxonomy" id="29159"/>
    <lineage>
        <taxon>Eukaryota</taxon>
        <taxon>Metazoa</taxon>
        <taxon>Spiralia</taxon>
        <taxon>Lophotrochozoa</taxon>
        <taxon>Mollusca</taxon>
        <taxon>Bivalvia</taxon>
        <taxon>Autobranchia</taxon>
        <taxon>Pteriomorphia</taxon>
        <taxon>Ostreida</taxon>
        <taxon>Ostreoidea</taxon>
        <taxon>Ostreidae</taxon>
        <taxon>Magallana</taxon>
    </lineage>
</organism>
<dbReference type="AlphaFoldDB" id="A0A8W8L829"/>
<reference evidence="3" key="1">
    <citation type="submission" date="2022-08" db="UniProtKB">
        <authorList>
            <consortium name="EnsemblMetazoa"/>
        </authorList>
    </citation>
    <scope>IDENTIFICATION</scope>
    <source>
        <strain evidence="3">05x7-T-G4-1.051#20</strain>
    </source>
</reference>
<protein>
    <recommendedName>
        <fullName evidence="2">VWFA domain-containing protein</fullName>
    </recommendedName>
</protein>